<gene>
    <name evidence="10" type="ORF">JX360_05435</name>
</gene>
<dbReference type="InterPro" id="IPR003593">
    <property type="entry name" value="AAA+_ATPase"/>
</dbReference>
<dbReference type="CDD" id="cd03254">
    <property type="entry name" value="ABCC_Glucan_exporter_like"/>
    <property type="match status" value="1"/>
</dbReference>
<dbReference type="Proteomes" id="UP000830835">
    <property type="component" value="Unassembled WGS sequence"/>
</dbReference>
<evidence type="ECO:0000313" key="10">
    <source>
        <dbReference type="EMBL" id="MCJ2542353.1"/>
    </source>
</evidence>
<keyword evidence="5 7" id="KW-1133">Transmembrane helix</keyword>
<dbReference type="InterPro" id="IPR011527">
    <property type="entry name" value="ABC1_TM_dom"/>
</dbReference>
<feature type="transmembrane region" description="Helical" evidence="7">
    <location>
        <begin position="186"/>
        <end position="204"/>
    </location>
</feature>
<dbReference type="InterPro" id="IPR039421">
    <property type="entry name" value="Type_1_exporter"/>
</dbReference>
<feature type="transmembrane region" description="Helical" evidence="7">
    <location>
        <begin position="81"/>
        <end position="100"/>
    </location>
</feature>
<dbReference type="SMART" id="SM00382">
    <property type="entry name" value="AAA"/>
    <property type="match status" value="1"/>
</dbReference>
<keyword evidence="4 10" id="KW-0067">ATP-binding</keyword>
<dbReference type="Pfam" id="PF00005">
    <property type="entry name" value="ABC_tran"/>
    <property type="match status" value="1"/>
</dbReference>
<dbReference type="InterPro" id="IPR003439">
    <property type="entry name" value="ABC_transporter-like_ATP-bd"/>
</dbReference>
<feature type="transmembrane region" description="Helical" evidence="7">
    <location>
        <begin position="39"/>
        <end position="61"/>
    </location>
</feature>
<dbReference type="PROSITE" id="PS00211">
    <property type="entry name" value="ABC_TRANSPORTER_1"/>
    <property type="match status" value="1"/>
</dbReference>
<evidence type="ECO:0000256" key="4">
    <source>
        <dbReference type="ARBA" id="ARBA00022840"/>
    </source>
</evidence>
<dbReference type="PROSITE" id="PS50929">
    <property type="entry name" value="ABC_TM1F"/>
    <property type="match status" value="1"/>
</dbReference>
<accession>A0ABT0C991</accession>
<dbReference type="PANTHER" id="PTHR24221">
    <property type="entry name" value="ATP-BINDING CASSETTE SUB-FAMILY B"/>
    <property type="match status" value="1"/>
</dbReference>
<keyword evidence="11" id="KW-1185">Reference proteome</keyword>
<dbReference type="Gene3D" id="3.40.50.300">
    <property type="entry name" value="P-loop containing nucleotide triphosphate hydrolases"/>
    <property type="match status" value="1"/>
</dbReference>
<dbReference type="InterPro" id="IPR036640">
    <property type="entry name" value="ABC1_TM_sf"/>
</dbReference>
<evidence type="ECO:0000256" key="6">
    <source>
        <dbReference type="ARBA" id="ARBA00023136"/>
    </source>
</evidence>
<dbReference type="SUPFAM" id="SSF90123">
    <property type="entry name" value="ABC transporter transmembrane region"/>
    <property type="match status" value="1"/>
</dbReference>
<dbReference type="PROSITE" id="PS50893">
    <property type="entry name" value="ABC_TRANSPORTER_2"/>
    <property type="match status" value="1"/>
</dbReference>
<name>A0ABT0C991_THEVL</name>
<evidence type="ECO:0000259" key="8">
    <source>
        <dbReference type="PROSITE" id="PS50893"/>
    </source>
</evidence>
<dbReference type="RefSeq" id="WP_244349583.1">
    <property type="nucleotide sequence ID" value="NZ_JAFIRA010000009.1"/>
</dbReference>
<feature type="domain" description="ABC transporter" evidence="8">
    <location>
        <begin position="382"/>
        <end position="615"/>
    </location>
</feature>
<dbReference type="Pfam" id="PF00664">
    <property type="entry name" value="ABC_membrane"/>
    <property type="match status" value="1"/>
</dbReference>
<dbReference type="EMBL" id="JAFIRA010000009">
    <property type="protein sequence ID" value="MCJ2542353.1"/>
    <property type="molecule type" value="Genomic_DNA"/>
</dbReference>
<evidence type="ECO:0000256" key="7">
    <source>
        <dbReference type="SAM" id="Phobius"/>
    </source>
</evidence>
<reference evidence="10" key="1">
    <citation type="submission" date="2021-02" db="EMBL/GenBank/DDBJ databases">
        <title>The CRISPR/cas machinery reduction and long-range gene transfer in the hot spring cyanobacterium Synechococcus.</title>
        <authorList>
            <person name="Dvorak P."/>
            <person name="Jahodarova E."/>
            <person name="Hasler P."/>
            <person name="Poulickova A."/>
        </authorList>
    </citation>
    <scope>NUCLEOTIDE SEQUENCE</scope>
    <source>
        <strain evidence="10">Rupite</strain>
    </source>
</reference>
<proteinExistence type="predicted"/>
<comment type="subcellular location">
    <subcellularLocation>
        <location evidence="1">Cell membrane</location>
        <topology evidence="1">Multi-pass membrane protein</topology>
    </subcellularLocation>
</comment>
<evidence type="ECO:0000256" key="1">
    <source>
        <dbReference type="ARBA" id="ARBA00004651"/>
    </source>
</evidence>
<dbReference type="CDD" id="cd18544">
    <property type="entry name" value="ABC_6TM_TmrA_like"/>
    <property type="match status" value="1"/>
</dbReference>
<evidence type="ECO:0000256" key="2">
    <source>
        <dbReference type="ARBA" id="ARBA00022692"/>
    </source>
</evidence>
<organism evidence="10 11">
    <name type="scientific">Thermostichus vulcanus str. 'Rupite'</name>
    <dbReference type="NCBI Taxonomy" id="2813851"/>
    <lineage>
        <taxon>Bacteria</taxon>
        <taxon>Bacillati</taxon>
        <taxon>Cyanobacteriota</taxon>
        <taxon>Cyanophyceae</taxon>
        <taxon>Thermostichales</taxon>
        <taxon>Thermostichaceae</taxon>
        <taxon>Thermostichus</taxon>
    </lineage>
</organism>
<dbReference type="InterPro" id="IPR027417">
    <property type="entry name" value="P-loop_NTPase"/>
</dbReference>
<feature type="transmembrane region" description="Helical" evidence="7">
    <location>
        <begin position="157"/>
        <end position="180"/>
    </location>
</feature>
<dbReference type="PANTHER" id="PTHR24221:SF589">
    <property type="entry name" value="ABC TRANSPORTER"/>
    <property type="match status" value="1"/>
</dbReference>
<dbReference type="Gene3D" id="1.20.1560.10">
    <property type="entry name" value="ABC transporter type 1, transmembrane domain"/>
    <property type="match status" value="1"/>
</dbReference>
<keyword evidence="2 7" id="KW-0812">Transmembrane</keyword>
<protein>
    <submittedName>
        <fullName evidence="10">ABC transporter ATP-binding protein</fullName>
    </submittedName>
</protein>
<dbReference type="SUPFAM" id="SSF52540">
    <property type="entry name" value="P-loop containing nucleoside triphosphate hydrolases"/>
    <property type="match status" value="1"/>
</dbReference>
<keyword evidence="3" id="KW-0547">Nucleotide-binding</keyword>
<comment type="caution">
    <text evidence="10">The sequence shown here is derived from an EMBL/GenBank/DDBJ whole genome shotgun (WGS) entry which is preliminary data.</text>
</comment>
<keyword evidence="6 7" id="KW-0472">Membrane</keyword>
<dbReference type="InterPro" id="IPR017871">
    <property type="entry name" value="ABC_transporter-like_CS"/>
</dbReference>
<evidence type="ECO:0000256" key="5">
    <source>
        <dbReference type="ARBA" id="ARBA00022989"/>
    </source>
</evidence>
<evidence type="ECO:0000313" key="11">
    <source>
        <dbReference type="Proteomes" id="UP000830835"/>
    </source>
</evidence>
<dbReference type="GO" id="GO:0005524">
    <property type="term" value="F:ATP binding"/>
    <property type="evidence" value="ECO:0007669"/>
    <property type="project" value="UniProtKB-KW"/>
</dbReference>
<feature type="domain" description="ABC transmembrane type-1" evidence="9">
    <location>
        <begin position="37"/>
        <end position="347"/>
    </location>
</feature>
<evidence type="ECO:0000259" key="9">
    <source>
        <dbReference type="PROSITE" id="PS50929"/>
    </source>
</evidence>
<evidence type="ECO:0000256" key="3">
    <source>
        <dbReference type="ARBA" id="ARBA00022741"/>
    </source>
</evidence>
<sequence>MTAATPPDAALGSDPQPQRESDWRLLRILWPYARRHLKLLLAALAFLPPLALADAVQPLILQRALDGPIAQAVERGDAILSGLWPYVALLILTVLVRWGFQSLEGYSSQKLGQLMTRDIRNDLFAHILALPAQFFDRTPVGKLITRITSDVEALGDVFSTGAVGIVSDLFTLGVIAVVMLSQRWDLGLLLILIVIPIAALVVWLQRRFRDANFRVREELSKLNSWIQENILGITVVQLFRRERLNGQIFQTINQRYIHEVDQTILYDSALSAILEWVSWLAVAALLWVGGQQVITAGTGMVREGLGGSLPTPSEPLTFGSLYAFILFSQRFFNPLRQLAEKFTALQSGFTAVERIDNILRLPIAIRDPLQPRPLPPSGGGEVRFENVFFAYTGDEWVLKNLNFTIHPGEKVALVGPTGAGKSSIIRLLCRLYDVSQGSIRIDGVDIREIAQAELHRRLGVILQDGFLFSGDIQQNITLGEGGSLAEVEQAARRLNLHEFICDLPQGYATPVRERGSNLSSGQKQLISFVRAMWRNPNILVLDEATASLDVGTEALIQSALETLLRDRTAIIIAHRLSTIRDVDRILVLQRGELKEQGSHAELMALNGIYANLYRLQDLGG</sequence>